<keyword evidence="7" id="KW-0210">Decarboxylase</keyword>
<evidence type="ECO:0000259" key="14">
    <source>
        <dbReference type="Pfam" id="PF02776"/>
    </source>
</evidence>
<dbReference type="Proteomes" id="UP001610334">
    <property type="component" value="Unassembled WGS sequence"/>
</dbReference>
<dbReference type="Gene3D" id="3.40.50.1220">
    <property type="entry name" value="TPP-binding domain"/>
    <property type="match status" value="1"/>
</dbReference>
<keyword evidence="16" id="KW-1185">Reference proteome</keyword>
<evidence type="ECO:0000256" key="7">
    <source>
        <dbReference type="ARBA" id="ARBA00022793"/>
    </source>
</evidence>
<feature type="domain" description="Thiamine pyrophosphate enzyme N-terminal TPP-binding" evidence="14">
    <location>
        <begin position="5"/>
        <end position="112"/>
    </location>
</feature>
<dbReference type="InterPro" id="IPR029035">
    <property type="entry name" value="DHS-like_NAD/FAD-binding_dom"/>
</dbReference>
<dbReference type="SUPFAM" id="SSF52467">
    <property type="entry name" value="DHS-like NAD/FAD-binding domain"/>
    <property type="match status" value="1"/>
</dbReference>
<dbReference type="PIRSF" id="PIRSF036565">
    <property type="entry name" value="Pyruvt_ip_decrb"/>
    <property type="match status" value="1"/>
</dbReference>
<organism evidence="15 16">
    <name type="scientific">Aspergillus granulosus</name>
    <dbReference type="NCBI Taxonomy" id="176169"/>
    <lineage>
        <taxon>Eukaryota</taxon>
        <taxon>Fungi</taxon>
        <taxon>Dikarya</taxon>
        <taxon>Ascomycota</taxon>
        <taxon>Pezizomycotina</taxon>
        <taxon>Eurotiomycetes</taxon>
        <taxon>Eurotiomycetidae</taxon>
        <taxon>Eurotiales</taxon>
        <taxon>Aspergillaceae</taxon>
        <taxon>Aspergillus</taxon>
        <taxon>Aspergillus subgen. Nidulantes</taxon>
    </lineage>
</organism>
<keyword evidence="6" id="KW-0479">Metal-binding</keyword>
<protein>
    <recommendedName>
        <fullName evidence="5">Pyruvate decarboxylase</fullName>
        <ecNumber evidence="4">4.1.1.1</ecNumber>
    </recommendedName>
</protein>
<evidence type="ECO:0000256" key="6">
    <source>
        <dbReference type="ARBA" id="ARBA00022723"/>
    </source>
</evidence>
<evidence type="ECO:0000256" key="5">
    <source>
        <dbReference type="ARBA" id="ARBA00014422"/>
    </source>
</evidence>
<feature type="domain" description="Thiamine pyrophosphate enzyme central" evidence="12">
    <location>
        <begin position="201"/>
        <end position="310"/>
    </location>
</feature>
<dbReference type="PROSITE" id="PS00187">
    <property type="entry name" value="TPP_ENZYMES"/>
    <property type="match status" value="1"/>
</dbReference>
<keyword evidence="9 11" id="KW-0786">Thiamine pyrophosphate</keyword>
<comment type="caution">
    <text evidence="15">The sequence shown here is derived from an EMBL/GenBank/DDBJ whole genome shotgun (WGS) entry which is preliminary data.</text>
</comment>
<accession>A0ABR4GSF4</accession>
<dbReference type="EC" id="4.1.1.1" evidence="4"/>
<dbReference type="InterPro" id="IPR011766">
    <property type="entry name" value="TPP_enzyme_TPP-bd"/>
</dbReference>
<gene>
    <name evidence="15" type="ORF">BJX63DRAFT_416068</name>
</gene>
<dbReference type="CDD" id="cd02005">
    <property type="entry name" value="TPP_PDC_IPDC"/>
    <property type="match status" value="1"/>
</dbReference>
<evidence type="ECO:0000256" key="11">
    <source>
        <dbReference type="RuleBase" id="RU362132"/>
    </source>
</evidence>
<sequence length="561" mass="61282">MADFTVGDYLAERLAQLGIWHHFVVPGDYNLILLDKLMLHPQLSQIGCTNELNCAFAAEGYARANGLSACVVTYSVGAFSAFNGVGGAYAENLPLILVSGSPNTNDVAQHHIVHHTLGTADFTYQIQMAEKITCCAVAVKRAQDAPTIIDRALRAAVLFRKPVYIEVPTNLAGAACVRPGPISAVSDPKPSDARSLTAAIQMAGEFLNQHQKPVILVGSKFREVATQEALLQLAKAIGCAVVVQPGAKGCFSEAHKQFAGIFWGQISTLAADSIINWADVIVCAGTVFSDYTTVGWTTDLTTPRLTIDTDCIKIPGATFTRVNPVEFFSGLAQTIHQNATTLLEYQRFKPDPPLTHRSLAQTPLTRKEISRQVQALLTATTTVFVDTGDSWFNGIQMQLPEGAKFEIEMQWGHIGWSIPAAFGYSVAEPDRQVVVMVGDGAFQVTVQELSQMIRHNKPIIILLMNNQGYTIEVEIHDGPYNRIQDWNYAELIHQFNSRDGQGKGLCVRTDHELAKAIDQAKARREGPTLIECVINQDDCSKELVTWGHYVSAANSRPPLHA</sequence>
<keyword evidence="8" id="KW-0460">Magnesium</keyword>
<reference evidence="15 16" key="1">
    <citation type="submission" date="2024-07" db="EMBL/GenBank/DDBJ databases">
        <title>Section-level genome sequencing and comparative genomics of Aspergillus sections Usti and Cavernicolus.</title>
        <authorList>
            <consortium name="Lawrence Berkeley National Laboratory"/>
            <person name="Nybo J.L."/>
            <person name="Vesth T.C."/>
            <person name="Theobald S."/>
            <person name="Frisvad J.C."/>
            <person name="Larsen T.O."/>
            <person name="Kjaerboelling I."/>
            <person name="Rothschild-Mancinelli K."/>
            <person name="Lyhne E.K."/>
            <person name="Kogle M.E."/>
            <person name="Barry K."/>
            <person name="Clum A."/>
            <person name="Na H."/>
            <person name="Ledsgaard L."/>
            <person name="Lin J."/>
            <person name="Lipzen A."/>
            <person name="Kuo A."/>
            <person name="Riley R."/>
            <person name="Mondo S."/>
            <person name="Labutti K."/>
            <person name="Haridas S."/>
            <person name="Pangalinan J."/>
            <person name="Salamov A.A."/>
            <person name="Simmons B.A."/>
            <person name="Magnuson J.K."/>
            <person name="Chen J."/>
            <person name="Drula E."/>
            <person name="Henrissat B."/>
            <person name="Wiebenga A."/>
            <person name="Lubbers R.J."/>
            <person name="Gomes A.C."/>
            <person name="Makela M.R."/>
            <person name="Stajich J."/>
            <person name="Grigoriev I.V."/>
            <person name="Mortensen U.H."/>
            <person name="De Vries R.P."/>
            <person name="Baker S.E."/>
            <person name="Andersen M.R."/>
        </authorList>
    </citation>
    <scope>NUCLEOTIDE SEQUENCE [LARGE SCALE GENOMIC DNA]</scope>
    <source>
        <strain evidence="15 16">CBS 588.65</strain>
    </source>
</reference>
<dbReference type="Pfam" id="PF00205">
    <property type="entry name" value="TPP_enzyme_M"/>
    <property type="match status" value="1"/>
</dbReference>
<evidence type="ECO:0000256" key="1">
    <source>
        <dbReference type="ARBA" id="ARBA00001041"/>
    </source>
</evidence>
<evidence type="ECO:0000256" key="4">
    <source>
        <dbReference type="ARBA" id="ARBA00013202"/>
    </source>
</evidence>
<evidence type="ECO:0000256" key="8">
    <source>
        <dbReference type="ARBA" id="ARBA00022842"/>
    </source>
</evidence>
<comment type="cofactor">
    <cofactor evidence="2">
        <name>thiamine diphosphate</name>
        <dbReference type="ChEBI" id="CHEBI:58937"/>
    </cofactor>
</comment>
<feature type="domain" description="Thiamine pyrophosphate enzyme TPP-binding" evidence="13">
    <location>
        <begin position="407"/>
        <end position="532"/>
    </location>
</feature>
<dbReference type="InterPro" id="IPR012001">
    <property type="entry name" value="Thiamin_PyroP_enz_TPP-bd_dom"/>
</dbReference>
<comment type="catalytic activity">
    <reaction evidence="1">
        <text>a 2-oxocarboxylate + H(+) = an aldehyde + CO2</text>
        <dbReference type="Rhea" id="RHEA:11628"/>
        <dbReference type="ChEBI" id="CHEBI:15378"/>
        <dbReference type="ChEBI" id="CHEBI:16526"/>
        <dbReference type="ChEBI" id="CHEBI:17478"/>
        <dbReference type="ChEBI" id="CHEBI:35179"/>
        <dbReference type="EC" id="4.1.1.1"/>
    </reaction>
</comment>
<evidence type="ECO:0000256" key="3">
    <source>
        <dbReference type="ARBA" id="ARBA00007812"/>
    </source>
</evidence>
<dbReference type="PANTHER" id="PTHR43452">
    <property type="entry name" value="PYRUVATE DECARBOXYLASE"/>
    <property type="match status" value="1"/>
</dbReference>
<dbReference type="InterPro" id="IPR029061">
    <property type="entry name" value="THDP-binding"/>
</dbReference>
<evidence type="ECO:0000259" key="12">
    <source>
        <dbReference type="Pfam" id="PF00205"/>
    </source>
</evidence>
<dbReference type="EMBL" id="JBFXLT010000217">
    <property type="protein sequence ID" value="KAL2802008.1"/>
    <property type="molecule type" value="Genomic_DNA"/>
</dbReference>
<dbReference type="Pfam" id="PF02776">
    <property type="entry name" value="TPP_enzyme_N"/>
    <property type="match status" value="1"/>
</dbReference>
<dbReference type="InterPro" id="IPR047213">
    <property type="entry name" value="TPP_PYR_PDC_IPDC-like"/>
</dbReference>
<dbReference type="CDD" id="cd07038">
    <property type="entry name" value="TPP_PYR_PDC_IPDC_like"/>
    <property type="match status" value="1"/>
</dbReference>
<comment type="similarity">
    <text evidence="3 11">Belongs to the TPP enzyme family.</text>
</comment>
<evidence type="ECO:0000259" key="13">
    <source>
        <dbReference type="Pfam" id="PF02775"/>
    </source>
</evidence>
<name>A0ABR4GSF4_9EURO</name>
<keyword evidence="10" id="KW-0456">Lyase</keyword>
<dbReference type="InterPro" id="IPR012110">
    <property type="entry name" value="PDC/IPDC-like"/>
</dbReference>
<dbReference type="SUPFAM" id="SSF52518">
    <property type="entry name" value="Thiamin diphosphate-binding fold (THDP-binding)"/>
    <property type="match status" value="2"/>
</dbReference>
<dbReference type="PANTHER" id="PTHR43452:SF1">
    <property type="entry name" value="PYRUVATE DECARBOXYLASE C186.09-RELATED"/>
    <property type="match status" value="1"/>
</dbReference>
<dbReference type="Gene3D" id="3.40.50.970">
    <property type="match status" value="2"/>
</dbReference>
<evidence type="ECO:0000256" key="9">
    <source>
        <dbReference type="ARBA" id="ARBA00023052"/>
    </source>
</evidence>
<evidence type="ECO:0000313" key="16">
    <source>
        <dbReference type="Proteomes" id="UP001610334"/>
    </source>
</evidence>
<dbReference type="InterPro" id="IPR047214">
    <property type="entry name" value="TPP_PDC_IPDC"/>
</dbReference>
<evidence type="ECO:0000256" key="10">
    <source>
        <dbReference type="ARBA" id="ARBA00023239"/>
    </source>
</evidence>
<dbReference type="InterPro" id="IPR012000">
    <property type="entry name" value="Thiamin_PyroP_enz_cen_dom"/>
</dbReference>
<dbReference type="InterPro" id="IPR000399">
    <property type="entry name" value="TPP-bd_CS"/>
</dbReference>
<evidence type="ECO:0000256" key="2">
    <source>
        <dbReference type="ARBA" id="ARBA00001964"/>
    </source>
</evidence>
<dbReference type="Pfam" id="PF02775">
    <property type="entry name" value="TPP_enzyme_C"/>
    <property type="match status" value="1"/>
</dbReference>
<evidence type="ECO:0000313" key="15">
    <source>
        <dbReference type="EMBL" id="KAL2802008.1"/>
    </source>
</evidence>
<proteinExistence type="inferred from homology"/>